<evidence type="ECO:0000313" key="2">
    <source>
        <dbReference type="EMBL" id="GHG19016.1"/>
    </source>
</evidence>
<feature type="region of interest" description="Disordered" evidence="1">
    <location>
        <begin position="1"/>
        <end position="24"/>
    </location>
</feature>
<reference evidence="3" key="1">
    <citation type="journal article" date="2019" name="Int. J. Syst. Evol. Microbiol.">
        <title>The Global Catalogue of Microorganisms (GCM) 10K type strain sequencing project: providing services to taxonomists for standard genome sequencing and annotation.</title>
        <authorList>
            <consortium name="The Broad Institute Genomics Platform"/>
            <consortium name="The Broad Institute Genome Sequencing Center for Infectious Disease"/>
            <person name="Wu L."/>
            <person name="Ma J."/>
        </authorList>
    </citation>
    <scope>NUCLEOTIDE SEQUENCE [LARGE SCALE GENOMIC DNA]</scope>
    <source>
        <strain evidence="3">CGMCC 4.7680</strain>
    </source>
</reference>
<accession>A0ABQ3KEZ3</accession>
<evidence type="ECO:0000313" key="3">
    <source>
        <dbReference type="Proteomes" id="UP000649955"/>
    </source>
</evidence>
<evidence type="ECO:0000256" key="1">
    <source>
        <dbReference type="SAM" id="MobiDB-lite"/>
    </source>
</evidence>
<keyword evidence="3" id="KW-1185">Reference proteome</keyword>
<dbReference type="EMBL" id="BNAW01000017">
    <property type="protein sequence ID" value="GHG19016.1"/>
    <property type="molecule type" value="Genomic_DNA"/>
</dbReference>
<protein>
    <submittedName>
        <fullName evidence="2">Anti-sigma factor</fullName>
    </submittedName>
</protein>
<comment type="caution">
    <text evidence="2">The sequence shown here is derived from an EMBL/GenBank/DDBJ whole genome shotgun (WGS) entry which is preliminary data.</text>
</comment>
<proteinExistence type="predicted"/>
<organism evidence="2 3">
    <name type="scientific">Amycolatopsis bullii</name>
    <dbReference type="NCBI Taxonomy" id="941987"/>
    <lineage>
        <taxon>Bacteria</taxon>
        <taxon>Bacillati</taxon>
        <taxon>Actinomycetota</taxon>
        <taxon>Actinomycetes</taxon>
        <taxon>Pseudonocardiales</taxon>
        <taxon>Pseudonocardiaceae</taxon>
        <taxon>Amycolatopsis</taxon>
    </lineage>
</organism>
<sequence length="155" mass="16757">MEDTADPLEREPEKGTNVEDNAPLVPEGAQVIEVRTAAIPHVVPTLRTIVADIAMRQDFDLDAVEDLRMAVDEACSLLLPASADGRLTCVFSWSGPRIEVSVSVLADSADHEDDAGLSWQLLTALATTAERTITPENGRYLSRVDLVRESQAADS</sequence>
<feature type="compositionally biased region" description="Basic and acidic residues" evidence="1">
    <location>
        <begin position="7"/>
        <end position="17"/>
    </location>
</feature>
<dbReference type="Proteomes" id="UP000649955">
    <property type="component" value="Unassembled WGS sequence"/>
</dbReference>
<name>A0ABQ3KEZ3_9PSEU</name>
<gene>
    <name evidence="2" type="ORF">GCM10017567_42010</name>
</gene>